<dbReference type="Proteomes" id="UP000681075">
    <property type="component" value="Unassembled WGS sequence"/>
</dbReference>
<reference evidence="1" key="1">
    <citation type="submission" date="2021-02" db="EMBL/GenBank/DDBJ databases">
        <title>Genome sequence of Rhodospirillales sp. strain TMPK1 isolated from soil.</title>
        <authorList>
            <person name="Nakai R."/>
            <person name="Kusada H."/>
            <person name="Tamaki H."/>
        </authorList>
    </citation>
    <scope>NUCLEOTIDE SEQUENCE</scope>
    <source>
        <strain evidence="1">TMPK1</strain>
    </source>
</reference>
<dbReference type="CDD" id="cd00248">
    <property type="entry name" value="Mth938-like"/>
    <property type="match status" value="1"/>
</dbReference>
<dbReference type="RefSeq" id="WP_420241399.1">
    <property type="nucleotide sequence ID" value="NZ_BOPV01000001.1"/>
</dbReference>
<gene>
    <name evidence="1" type="ORF">TMPK1_06370</name>
</gene>
<proteinExistence type="predicted"/>
<sequence>MTDVTPQVAAGTKLIQSYGPGRFAIDGVVYEGPVLVFADRVEAWNVTGFASLTADSFAPVRAAIPTIEVVLLGCGPKQQFLPAHLRRGKQELGFVLDAMETGAACRTFNVLLTEDRRVCAALLPV</sequence>
<evidence type="ECO:0000313" key="1">
    <source>
        <dbReference type="EMBL" id="GIL38400.1"/>
    </source>
</evidence>
<comment type="caution">
    <text evidence="1">The sequence shown here is derived from an EMBL/GenBank/DDBJ whole genome shotgun (WGS) entry which is preliminary data.</text>
</comment>
<dbReference type="Gene3D" id="3.40.1230.10">
    <property type="entry name" value="MTH938-like"/>
    <property type="match status" value="1"/>
</dbReference>
<organism evidence="1 2">
    <name type="scientific">Roseiterribacter gracilis</name>
    <dbReference type="NCBI Taxonomy" id="2812848"/>
    <lineage>
        <taxon>Bacteria</taxon>
        <taxon>Pseudomonadati</taxon>
        <taxon>Pseudomonadota</taxon>
        <taxon>Alphaproteobacteria</taxon>
        <taxon>Rhodospirillales</taxon>
        <taxon>Roseiterribacteraceae</taxon>
        <taxon>Roseiterribacter</taxon>
    </lineage>
</organism>
<dbReference type="EMBL" id="BOPV01000001">
    <property type="protein sequence ID" value="GIL38400.1"/>
    <property type="molecule type" value="Genomic_DNA"/>
</dbReference>
<dbReference type="InterPro" id="IPR036748">
    <property type="entry name" value="MTH938-like_sf"/>
</dbReference>
<dbReference type="InterPro" id="IPR007523">
    <property type="entry name" value="NDUFAF3/AAMDC"/>
</dbReference>
<dbReference type="Pfam" id="PF04430">
    <property type="entry name" value="DUF498"/>
    <property type="match status" value="1"/>
</dbReference>
<keyword evidence="2" id="KW-1185">Reference proteome</keyword>
<dbReference type="SUPFAM" id="SSF64076">
    <property type="entry name" value="MTH938-like"/>
    <property type="match status" value="1"/>
</dbReference>
<name>A0A8S8XAX9_9PROT</name>
<protein>
    <submittedName>
        <fullName evidence="1">Uncharacterized protein</fullName>
    </submittedName>
</protein>
<accession>A0A8S8XAX9</accession>
<evidence type="ECO:0000313" key="2">
    <source>
        <dbReference type="Proteomes" id="UP000681075"/>
    </source>
</evidence>
<dbReference type="PANTHER" id="PTHR21192">
    <property type="entry name" value="NUCLEAR PROTEIN E3-3"/>
    <property type="match status" value="1"/>
</dbReference>
<dbReference type="AlphaFoldDB" id="A0A8S8XAX9"/>
<dbReference type="PANTHER" id="PTHR21192:SF2">
    <property type="entry name" value="NADH DEHYDROGENASE [UBIQUINONE] 1 ALPHA SUBCOMPLEX ASSEMBLY FACTOR 3"/>
    <property type="match status" value="1"/>
</dbReference>